<protein>
    <submittedName>
        <fullName evidence="2">Type I-B CRISPR-associated protein Cas8b1/Cst1</fullName>
    </submittedName>
</protein>
<accession>A0A9X2ML09</accession>
<reference evidence="2" key="1">
    <citation type="submission" date="2022-07" db="EMBL/GenBank/DDBJ databases">
        <title>Enhanced cultured diversity of the mouse gut microbiota enables custom-made synthetic communities.</title>
        <authorList>
            <person name="Afrizal A."/>
        </authorList>
    </citation>
    <scope>NUCLEOTIDE SEQUENCE</scope>
    <source>
        <strain evidence="2">DSM 29482</strain>
    </source>
</reference>
<evidence type="ECO:0000259" key="1">
    <source>
        <dbReference type="Pfam" id="PF09706"/>
    </source>
</evidence>
<feature type="domain" description="CRISPR-associated protein CXXC-CXXC" evidence="1">
    <location>
        <begin position="226"/>
        <end position="286"/>
    </location>
</feature>
<evidence type="ECO:0000313" key="2">
    <source>
        <dbReference type="EMBL" id="MCR2045102.1"/>
    </source>
</evidence>
<name>A0A9X2ML09_9FIRM</name>
<sequence>MGEKIRLEMGDWLYNSGLVGLYNILEKNGDTVNFDENYLEFDSEILEKFEEKYFNYFISKYEENLSWYKIVSYKNLIDSYEESDFKNFNEDSLDNLNIYISDVLKKYLKSDSYKAAYKLIESDTDILLLEKKLSRIRLKKNEKIKDKISEVKDVFNVIKIIIDYCNSEQGKKYIAGKNVIYTIIRNAWDGVCFLNPRTKEKNMYIDYKNDFINPVEEYLSLDKTKFRYNCFVCDRNMNNLKNTLSFLNQTGFDVNKKSSHVWEFNNDVAICPICKLVYSCTPAGITYVYNKGLYINDNSSMENAIDINYKVKNEILKEHEMKTSLTYRALVNSIQEQFSDKVKYELSDIQVIRFEDEKYKFNLLSRKILRVIYDSRHDLNKLIKCGFKEGNTYFNIYDLVIDSLLNNQNLFILIHKLLVYRLSSLKNCHFSTMQIVRMLNINFRFLEGIGYMENLDKYIIKQSNEFGEDLKKAYRGKKAEDKLNGIAYRLLNSLKVNNKDMFMDTVLNCYLYAQKSVPSIFLEGLKDDLAFKNIGYAFVTGLIEGKEETNKVGGDK</sequence>
<organism evidence="2 3">
    <name type="scientific">Anaerosalibacter massiliensis</name>
    <dbReference type="NCBI Taxonomy" id="1347392"/>
    <lineage>
        <taxon>Bacteria</taxon>
        <taxon>Bacillati</taxon>
        <taxon>Bacillota</taxon>
        <taxon>Tissierellia</taxon>
        <taxon>Tissierellales</taxon>
        <taxon>Sporanaerobacteraceae</taxon>
        <taxon>Anaerosalibacter</taxon>
    </lineage>
</organism>
<dbReference type="InterPro" id="IPR019121">
    <property type="entry name" value="CRISPR-assoc_CXXC-CXXC_dom"/>
</dbReference>
<dbReference type="CDD" id="cd09754">
    <property type="entry name" value="Cas8a1_I-A"/>
    <property type="match status" value="1"/>
</dbReference>
<keyword evidence="3" id="KW-1185">Reference proteome</keyword>
<dbReference type="Proteomes" id="UP001142078">
    <property type="component" value="Unassembled WGS sequence"/>
</dbReference>
<dbReference type="RefSeq" id="WP_042682594.1">
    <property type="nucleotide sequence ID" value="NZ_CABKTM010000049.1"/>
</dbReference>
<dbReference type="NCBIfam" id="TIGR01908">
    <property type="entry name" value="cas_CXXC_CXXC"/>
    <property type="match status" value="1"/>
</dbReference>
<dbReference type="AlphaFoldDB" id="A0A9X2ML09"/>
<dbReference type="EMBL" id="JANJZL010000011">
    <property type="protein sequence ID" value="MCR2045102.1"/>
    <property type="molecule type" value="Genomic_DNA"/>
</dbReference>
<dbReference type="Pfam" id="PF09706">
    <property type="entry name" value="Cas_CXXC_CXXC"/>
    <property type="match status" value="1"/>
</dbReference>
<gene>
    <name evidence="2" type="primary">cas8a1</name>
    <name evidence="2" type="ORF">NSA23_13415</name>
</gene>
<proteinExistence type="predicted"/>
<evidence type="ECO:0000313" key="3">
    <source>
        <dbReference type="Proteomes" id="UP001142078"/>
    </source>
</evidence>
<comment type="caution">
    <text evidence="2">The sequence shown here is derived from an EMBL/GenBank/DDBJ whole genome shotgun (WGS) entry which is preliminary data.</text>
</comment>
<dbReference type="InterPro" id="IPR010180">
    <property type="entry name" value="CRISPR-assoc_prot_CXXC-CXXC"/>
</dbReference>
<dbReference type="OrthoDB" id="5540852at2"/>